<dbReference type="Pfam" id="PF01769">
    <property type="entry name" value="MgtE"/>
    <property type="match status" value="1"/>
</dbReference>
<comment type="subcellular location">
    <subcellularLocation>
        <location evidence="9">Cell membrane</location>
        <topology evidence="9">Multi-pass membrane protein</topology>
    </subcellularLocation>
    <subcellularLocation>
        <location evidence="1">Membrane</location>
        <topology evidence="1">Multi-pass membrane protein</topology>
    </subcellularLocation>
</comment>
<feature type="transmembrane region" description="Helical" evidence="9">
    <location>
        <begin position="288"/>
        <end position="308"/>
    </location>
</feature>
<comment type="similarity">
    <text evidence="2 9">Belongs to the SLC41A transporter family.</text>
</comment>
<dbReference type="RefSeq" id="WP_013405209.1">
    <property type="nucleotide sequence ID" value="NC_014654.1"/>
</dbReference>
<dbReference type="Pfam" id="PF03448">
    <property type="entry name" value="MgtE_N"/>
    <property type="match status" value="1"/>
</dbReference>
<evidence type="ECO:0000256" key="2">
    <source>
        <dbReference type="ARBA" id="ARBA00009749"/>
    </source>
</evidence>
<keyword evidence="4 9" id="KW-0812">Transmembrane</keyword>
<dbReference type="SMART" id="SM00924">
    <property type="entry name" value="MgtE_N"/>
    <property type="match status" value="1"/>
</dbReference>
<dbReference type="AlphaFoldDB" id="E4RM34"/>
<dbReference type="InterPro" id="IPR006668">
    <property type="entry name" value="Mg_transptr_MgtE_intracell_dom"/>
</dbReference>
<dbReference type="InterPro" id="IPR046342">
    <property type="entry name" value="CBS_dom_sf"/>
</dbReference>
<dbReference type="PROSITE" id="PS51371">
    <property type="entry name" value="CBS"/>
    <property type="match status" value="2"/>
</dbReference>
<accession>E4RM34</accession>
<keyword evidence="6 9" id="KW-1133">Transmembrane helix</keyword>
<keyword evidence="9" id="KW-1003">Cell membrane</keyword>
<dbReference type="GO" id="GO:0005886">
    <property type="term" value="C:plasma membrane"/>
    <property type="evidence" value="ECO:0007669"/>
    <property type="project" value="UniProtKB-SubCell"/>
</dbReference>
<dbReference type="InterPro" id="IPR006669">
    <property type="entry name" value="MgtE_transporter"/>
</dbReference>
<evidence type="ECO:0000256" key="9">
    <source>
        <dbReference type="RuleBase" id="RU362011"/>
    </source>
</evidence>
<name>E4RM34_HALHG</name>
<keyword evidence="5 9" id="KW-0460">Magnesium</keyword>
<evidence type="ECO:0000313" key="12">
    <source>
        <dbReference type="Proteomes" id="UP000007434"/>
    </source>
</evidence>
<dbReference type="PANTHER" id="PTHR43773:SF1">
    <property type="entry name" value="MAGNESIUM TRANSPORTER MGTE"/>
    <property type="match status" value="1"/>
</dbReference>
<evidence type="ECO:0000256" key="4">
    <source>
        <dbReference type="ARBA" id="ARBA00022692"/>
    </source>
</evidence>
<protein>
    <recommendedName>
        <fullName evidence="9">Magnesium transporter MgtE</fullName>
    </recommendedName>
</protein>
<dbReference type="Gene3D" id="3.10.580.10">
    <property type="entry name" value="CBS-domain"/>
    <property type="match status" value="1"/>
</dbReference>
<proteinExistence type="inferred from homology"/>
<dbReference type="Gene3D" id="1.25.60.10">
    <property type="entry name" value="MgtE N-terminal domain-like"/>
    <property type="match status" value="1"/>
</dbReference>
<keyword evidence="3 9" id="KW-0813">Transport</keyword>
<dbReference type="PANTHER" id="PTHR43773">
    <property type="entry name" value="MAGNESIUM TRANSPORTER MGTE"/>
    <property type="match status" value="1"/>
</dbReference>
<keyword evidence="7 9" id="KW-0472">Membrane</keyword>
<organism evidence="11 12">
    <name type="scientific">Halanaerobium hydrogeniformans</name>
    <name type="common">Halanaerobium sp. (strain sapolanicus)</name>
    <dbReference type="NCBI Taxonomy" id="656519"/>
    <lineage>
        <taxon>Bacteria</taxon>
        <taxon>Bacillati</taxon>
        <taxon>Bacillota</taxon>
        <taxon>Clostridia</taxon>
        <taxon>Halanaerobiales</taxon>
        <taxon>Halanaerobiaceae</taxon>
        <taxon>Halanaerobium</taxon>
    </lineage>
</organism>
<dbReference type="OrthoDB" id="9790355at2"/>
<feature type="transmembrane region" description="Helical" evidence="9">
    <location>
        <begin position="436"/>
        <end position="453"/>
    </location>
</feature>
<dbReference type="EMBL" id="CP002304">
    <property type="protein sequence ID" value="ADQ14117.1"/>
    <property type="molecule type" value="Genomic_DNA"/>
</dbReference>
<dbReference type="CDD" id="cd04606">
    <property type="entry name" value="CBS_pair_Mg_transporter"/>
    <property type="match status" value="1"/>
</dbReference>
<dbReference type="HOGENOM" id="CLU_037408_2_2_9"/>
<feature type="transmembrane region" description="Helical" evidence="9">
    <location>
        <begin position="314"/>
        <end position="332"/>
    </location>
</feature>
<evidence type="ECO:0000256" key="7">
    <source>
        <dbReference type="ARBA" id="ARBA00023136"/>
    </source>
</evidence>
<dbReference type="NCBIfam" id="TIGR00400">
    <property type="entry name" value="mgtE"/>
    <property type="match status" value="1"/>
</dbReference>
<dbReference type="SUPFAM" id="SSF158791">
    <property type="entry name" value="MgtE N-terminal domain-like"/>
    <property type="match status" value="1"/>
</dbReference>
<dbReference type="Gene3D" id="1.10.357.20">
    <property type="entry name" value="SLC41 divalent cation transporters, integral membrane domain"/>
    <property type="match status" value="1"/>
</dbReference>
<dbReference type="InterPro" id="IPR006667">
    <property type="entry name" value="SLC41_membr_dom"/>
</dbReference>
<evidence type="ECO:0000256" key="5">
    <source>
        <dbReference type="ARBA" id="ARBA00022842"/>
    </source>
</evidence>
<dbReference type="InterPro" id="IPR038076">
    <property type="entry name" value="MgtE_N_sf"/>
</dbReference>
<reference evidence="11 12" key="2">
    <citation type="journal article" date="2011" name="J. Bacteriol.">
        <title>Complete Genome Sequence of the Haloalkaliphilic, Hydrogen Producing Halanaerobium hydrogenoformans.</title>
        <authorList>
            <person name="Brown S.D."/>
            <person name="Begemann M.B."/>
            <person name="Mormile M.R."/>
            <person name="Wall J.D."/>
            <person name="Han C.S."/>
            <person name="Goodwin L.A."/>
            <person name="Pitluck S."/>
            <person name="Land M.L."/>
            <person name="Hauser L.J."/>
            <person name="Elias D.A."/>
        </authorList>
    </citation>
    <scope>NUCLEOTIDE SEQUENCE [LARGE SCALE GENOMIC DNA]</scope>
    <source>
        <strain evidence="12">sapolanicus</strain>
    </source>
</reference>
<gene>
    <name evidence="11" type="ordered locus">Halsa_0666</name>
</gene>
<keyword evidence="12" id="KW-1185">Reference proteome</keyword>
<sequence length="454" mass="51001">MSLYEEITHLIDKKKMTQLKARINQLNLVEIVELMRELEKNDQVIVFRLLNKDFAIEVFEKLDPNFQEDLINNFAEDEVIALMEDLQFDDRARLLDELPAKVAKRIMNSFSKKERDTIAELLGYAPETAGRIMNPNYVAFKKGITAEDALKQIRKMGIDQETIYSIYILDSKRKLEGVLSLRVLVIADPEEKIENIMYDNPVSVNTYTDQEEVARLLQHQDLLSVPVVDRENRLVGIITFDDAMDVLEEETTEDILNKAGFGSFGEDETDRSRVLISGSMMDVWKVRLPFLIITLIGGMLAGLVIEGFEASLEAIAALAIFIPVIMDMGGNVGTQSSTIFTRALVLGQINVRRFFQHWWREVKVGLSMGALLGLAAGIIAALWQQMPALGIVVGLSLTFTITIATALGFMIPYLLVKLGFDQAAGSDPIITTIKDITGLFIYFFLVNVFLGHLL</sequence>
<keyword evidence="8" id="KW-0129">CBS domain</keyword>
<evidence type="ECO:0000259" key="10">
    <source>
        <dbReference type="PROSITE" id="PS51371"/>
    </source>
</evidence>
<feature type="transmembrane region" description="Helical" evidence="9">
    <location>
        <begin position="389"/>
        <end position="415"/>
    </location>
</feature>
<dbReference type="SUPFAM" id="SSF161093">
    <property type="entry name" value="MgtE membrane domain-like"/>
    <property type="match status" value="1"/>
</dbReference>
<comment type="function">
    <text evidence="9">Acts as a magnesium transporter.</text>
</comment>
<comment type="subunit">
    <text evidence="9">Homodimer.</text>
</comment>
<dbReference type="SUPFAM" id="SSF54631">
    <property type="entry name" value="CBS-domain pair"/>
    <property type="match status" value="1"/>
</dbReference>
<dbReference type="KEGG" id="has:Halsa_0666"/>
<dbReference type="InterPro" id="IPR000644">
    <property type="entry name" value="CBS_dom"/>
</dbReference>
<feature type="domain" description="CBS" evidence="10">
    <location>
        <begin position="133"/>
        <end position="194"/>
    </location>
</feature>
<dbReference type="Pfam" id="PF00571">
    <property type="entry name" value="CBS"/>
    <property type="match status" value="2"/>
</dbReference>
<keyword evidence="9" id="KW-0479">Metal-binding</keyword>
<evidence type="ECO:0000256" key="6">
    <source>
        <dbReference type="ARBA" id="ARBA00022989"/>
    </source>
</evidence>
<dbReference type="SMART" id="SM00116">
    <property type="entry name" value="CBS"/>
    <property type="match status" value="1"/>
</dbReference>
<evidence type="ECO:0000256" key="1">
    <source>
        <dbReference type="ARBA" id="ARBA00004141"/>
    </source>
</evidence>
<feature type="transmembrane region" description="Helical" evidence="9">
    <location>
        <begin position="362"/>
        <end position="383"/>
    </location>
</feature>
<evidence type="ECO:0000313" key="11">
    <source>
        <dbReference type="EMBL" id="ADQ14117.1"/>
    </source>
</evidence>
<evidence type="ECO:0000256" key="3">
    <source>
        <dbReference type="ARBA" id="ARBA00022448"/>
    </source>
</evidence>
<dbReference type="InterPro" id="IPR036739">
    <property type="entry name" value="SLC41_membr_dom_sf"/>
</dbReference>
<feature type="domain" description="CBS" evidence="10">
    <location>
        <begin position="197"/>
        <end position="253"/>
    </location>
</feature>
<dbReference type="GO" id="GO:0015095">
    <property type="term" value="F:magnesium ion transmembrane transporter activity"/>
    <property type="evidence" value="ECO:0007669"/>
    <property type="project" value="UniProtKB-UniRule"/>
</dbReference>
<dbReference type="Proteomes" id="UP000007434">
    <property type="component" value="Chromosome"/>
</dbReference>
<dbReference type="STRING" id="656519.Halsa_0666"/>
<reference evidence="11 12" key="1">
    <citation type="submission" date="2010-11" db="EMBL/GenBank/DDBJ databases">
        <title>Complete sequence of Halanaerobium sp. sapolanicus.</title>
        <authorList>
            <consortium name="US DOE Joint Genome Institute"/>
            <person name="Lucas S."/>
            <person name="Copeland A."/>
            <person name="Lapidus A."/>
            <person name="Cheng J.-F."/>
            <person name="Bruce D."/>
            <person name="Goodwin L."/>
            <person name="Pitluck S."/>
            <person name="Davenport K."/>
            <person name="Detter J.C."/>
            <person name="Han C."/>
            <person name="Tapia R."/>
            <person name="Land M."/>
            <person name="Hauser L."/>
            <person name="Jeffries C."/>
            <person name="Kyrpides N."/>
            <person name="Ivanova N."/>
            <person name="Mikhailova N."/>
            <person name="Begemann M.B."/>
            <person name="Mormile M.R."/>
            <person name="Wall J.D."/>
            <person name="Elias D.A."/>
            <person name="Woyke T."/>
        </authorList>
    </citation>
    <scope>NUCLEOTIDE SEQUENCE [LARGE SCALE GENOMIC DNA]</scope>
    <source>
        <strain evidence="12">sapolanicus</strain>
    </source>
</reference>
<dbReference type="GO" id="GO:0046872">
    <property type="term" value="F:metal ion binding"/>
    <property type="evidence" value="ECO:0007669"/>
    <property type="project" value="UniProtKB-KW"/>
</dbReference>
<dbReference type="eggNOG" id="COG2239">
    <property type="taxonomic scope" value="Bacteria"/>
</dbReference>
<evidence type="ECO:0000256" key="8">
    <source>
        <dbReference type="PROSITE-ProRule" id="PRU00703"/>
    </source>
</evidence>